<proteinExistence type="predicted"/>
<dbReference type="Pfam" id="PF00929">
    <property type="entry name" value="RNase_T"/>
    <property type="match status" value="1"/>
</dbReference>
<keyword evidence="1" id="KW-0378">Hydrolase</keyword>
<dbReference type="GO" id="GO:0005634">
    <property type="term" value="C:nucleus"/>
    <property type="evidence" value="ECO:0007669"/>
    <property type="project" value="TreeGrafter"/>
</dbReference>
<dbReference type="Gene3D" id="3.30.420.10">
    <property type="entry name" value="Ribonuclease H-like superfamily/Ribonuclease H"/>
    <property type="match status" value="1"/>
</dbReference>
<dbReference type="PANTHER" id="PTHR12801:SF82">
    <property type="entry name" value="RNA EXONUCLEASE 5"/>
    <property type="match status" value="1"/>
</dbReference>
<evidence type="ECO:0000313" key="2">
    <source>
        <dbReference type="Proteomes" id="UP000886611"/>
    </source>
</evidence>
<organism evidence="1 2">
    <name type="scientific">Polypterus senegalus</name>
    <name type="common">Senegal bichir</name>
    <dbReference type="NCBI Taxonomy" id="55291"/>
    <lineage>
        <taxon>Eukaryota</taxon>
        <taxon>Metazoa</taxon>
        <taxon>Chordata</taxon>
        <taxon>Craniata</taxon>
        <taxon>Vertebrata</taxon>
        <taxon>Euteleostomi</taxon>
        <taxon>Actinopterygii</taxon>
        <taxon>Polypteriformes</taxon>
        <taxon>Polypteridae</taxon>
        <taxon>Polypterus</taxon>
    </lineage>
</organism>
<gene>
    <name evidence="1" type="primary">Rexo5</name>
    <name evidence="1" type="ORF">GTO96_0007705</name>
</gene>
<dbReference type="GO" id="GO:0003676">
    <property type="term" value="F:nucleic acid binding"/>
    <property type="evidence" value="ECO:0007669"/>
    <property type="project" value="InterPro"/>
</dbReference>
<keyword evidence="1" id="KW-0540">Nuclease</keyword>
<dbReference type="Proteomes" id="UP000886611">
    <property type="component" value="Unassembled WGS sequence"/>
</dbReference>
<keyword evidence="2" id="KW-1185">Reference proteome</keyword>
<dbReference type="SUPFAM" id="SSF53098">
    <property type="entry name" value="Ribonuclease H-like"/>
    <property type="match status" value="1"/>
</dbReference>
<dbReference type="GO" id="GO:0004527">
    <property type="term" value="F:exonuclease activity"/>
    <property type="evidence" value="ECO:0007669"/>
    <property type="project" value="UniProtKB-KW"/>
</dbReference>
<sequence>MKLTRVSLVDNNGQCIMDELVKPKEKIVDYLTKFSGVTEALLEPITTTLQDVQKQLKKLLPSNAVLVGHSLNFDLQALEVCKSHTA</sequence>
<accession>A0A8X8BHV9</accession>
<evidence type="ECO:0000313" key="1">
    <source>
        <dbReference type="EMBL" id="KAG2455831.1"/>
    </source>
</evidence>
<dbReference type="InterPro" id="IPR047021">
    <property type="entry name" value="REXO1/3/4-like"/>
</dbReference>
<feature type="non-terminal residue" evidence="1">
    <location>
        <position position="86"/>
    </location>
</feature>
<keyword evidence="1" id="KW-0269">Exonuclease</keyword>
<name>A0A8X8BHV9_POLSE</name>
<dbReference type="InterPro" id="IPR013520">
    <property type="entry name" value="Ribonucl_H"/>
</dbReference>
<comment type="caution">
    <text evidence="1">The sequence shown here is derived from an EMBL/GenBank/DDBJ whole genome shotgun (WGS) entry which is preliminary data.</text>
</comment>
<dbReference type="InterPro" id="IPR036397">
    <property type="entry name" value="RNaseH_sf"/>
</dbReference>
<dbReference type="EMBL" id="JAATIS010009265">
    <property type="protein sequence ID" value="KAG2455831.1"/>
    <property type="molecule type" value="Genomic_DNA"/>
</dbReference>
<dbReference type="PANTHER" id="PTHR12801">
    <property type="entry name" value="RNA EXONUCLEASE REXO1 / RECO3 FAMILY MEMBER-RELATED"/>
    <property type="match status" value="1"/>
</dbReference>
<dbReference type="AlphaFoldDB" id="A0A8X8BHV9"/>
<reference evidence="1 2" key="1">
    <citation type="journal article" date="2021" name="Cell">
        <title>Tracing the genetic footprints of vertebrate landing in non-teleost ray-finned fishes.</title>
        <authorList>
            <person name="Bi X."/>
            <person name="Wang K."/>
            <person name="Yang L."/>
            <person name="Pan H."/>
            <person name="Jiang H."/>
            <person name="Wei Q."/>
            <person name="Fang M."/>
            <person name="Yu H."/>
            <person name="Zhu C."/>
            <person name="Cai Y."/>
            <person name="He Y."/>
            <person name="Gan X."/>
            <person name="Zeng H."/>
            <person name="Yu D."/>
            <person name="Zhu Y."/>
            <person name="Jiang H."/>
            <person name="Qiu Q."/>
            <person name="Yang H."/>
            <person name="Zhang Y.E."/>
            <person name="Wang W."/>
            <person name="Zhu M."/>
            <person name="He S."/>
            <person name="Zhang G."/>
        </authorList>
    </citation>
    <scope>NUCLEOTIDE SEQUENCE [LARGE SCALE GENOMIC DNA]</scope>
    <source>
        <strain evidence="1">Bchr_013</strain>
    </source>
</reference>
<feature type="non-terminal residue" evidence="1">
    <location>
        <position position="1"/>
    </location>
</feature>
<protein>
    <submittedName>
        <fullName evidence="1">REXO5 exonuclease</fullName>
    </submittedName>
</protein>
<dbReference type="InterPro" id="IPR012337">
    <property type="entry name" value="RNaseH-like_sf"/>
</dbReference>